<keyword evidence="2" id="KW-0472">Membrane</keyword>
<accession>A0AAP0S1I8</accession>
<dbReference type="AlphaFoldDB" id="A0AAP0S1I8"/>
<evidence type="ECO:0000256" key="2">
    <source>
        <dbReference type="SAM" id="Phobius"/>
    </source>
</evidence>
<feature type="region of interest" description="Disordered" evidence="1">
    <location>
        <begin position="1"/>
        <end position="20"/>
    </location>
</feature>
<dbReference type="PANTHER" id="PTHR31672">
    <property type="entry name" value="BNACNNG10540D PROTEIN"/>
    <property type="match status" value="1"/>
</dbReference>
<dbReference type="Pfam" id="PF07734">
    <property type="entry name" value="FBA_1"/>
    <property type="match status" value="1"/>
</dbReference>
<sequence>MEENPNNKSLRRRRSTTATRRATTSCDVPWDIIINILSWLPVKSLMRFSSIKPVPITRAMCSVSNNIVVSTTSLYVVAKHLWSKRDWNLHSRAQLGFSGGKGIVMGCFVSLVLIPRIISAIYFCGTPPFESSRSFRIRFRLTNFLLASILDLALSLRLMDYKVIKFIFPRKWNGPRILPRGSNWLQVPPRVEMYSLKTNSWKDIQNVAPCMTIWFCNKSPVVNGVVLWLAGKKNEESHSNEFILSFDMANEVFSEIKLPECFHDVLVHDMYGMVESLSLFVYSKEKCREEIWVMKKYGAAESWSKQYTFEWMDFALPFLGSLKNGELVVKDDHDGKLIFYDPRVQQVKDVRIHGIRGSLCVFTCYMESLVLLNEGN</sequence>
<dbReference type="InterPro" id="IPR006527">
    <property type="entry name" value="F-box-assoc_dom_typ1"/>
</dbReference>
<keyword evidence="2" id="KW-1133">Transmembrane helix</keyword>
<proteinExistence type="predicted"/>
<feature type="domain" description="F-box associated beta-propeller type 1" evidence="3">
    <location>
        <begin position="186"/>
        <end position="370"/>
    </location>
</feature>
<dbReference type="InterPro" id="IPR017451">
    <property type="entry name" value="F-box-assoc_interact_dom"/>
</dbReference>
<dbReference type="EMBL" id="JBBPBK010000005">
    <property type="protein sequence ID" value="KAK9285244.1"/>
    <property type="molecule type" value="Genomic_DNA"/>
</dbReference>
<gene>
    <name evidence="4" type="ORF">L1049_024433</name>
</gene>
<organism evidence="4 5">
    <name type="scientific">Liquidambar formosana</name>
    <name type="common">Formosan gum</name>
    <dbReference type="NCBI Taxonomy" id="63359"/>
    <lineage>
        <taxon>Eukaryota</taxon>
        <taxon>Viridiplantae</taxon>
        <taxon>Streptophyta</taxon>
        <taxon>Embryophyta</taxon>
        <taxon>Tracheophyta</taxon>
        <taxon>Spermatophyta</taxon>
        <taxon>Magnoliopsida</taxon>
        <taxon>eudicotyledons</taxon>
        <taxon>Gunneridae</taxon>
        <taxon>Pentapetalae</taxon>
        <taxon>Saxifragales</taxon>
        <taxon>Altingiaceae</taxon>
        <taxon>Liquidambar</taxon>
    </lineage>
</organism>
<reference evidence="4 5" key="1">
    <citation type="journal article" date="2024" name="Plant J.">
        <title>Genome sequences and population genomics reveal climatic adaptation and genomic divergence between two closely related sweetgum species.</title>
        <authorList>
            <person name="Xu W.Q."/>
            <person name="Ren C.Q."/>
            <person name="Zhang X.Y."/>
            <person name="Comes H.P."/>
            <person name="Liu X.H."/>
            <person name="Li Y.G."/>
            <person name="Kettle C.J."/>
            <person name="Jalonen R."/>
            <person name="Gaisberger H."/>
            <person name="Ma Y.Z."/>
            <person name="Qiu Y.X."/>
        </authorList>
    </citation>
    <scope>NUCLEOTIDE SEQUENCE [LARGE SCALE GENOMIC DNA]</scope>
    <source>
        <strain evidence="4">Hangzhou</strain>
    </source>
</reference>
<keyword evidence="2" id="KW-0812">Transmembrane</keyword>
<keyword evidence="5" id="KW-1185">Reference proteome</keyword>
<comment type="caution">
    <text evidence="4">The sequence shown here is derived from an EMBL/GenBank/DDBJ whole genome shotgun (WGS) entry which is preliminary data.</text>
</comment>
<evidence type="ECO:0000313" key="4">
    <source>
        <dbReference type="EMBL" id="KAK9285244.1"/>
    </source>
</evidence>
<name>A0AAP0S1I8_LIQFO</name>
<feature type="transmembrane region" description="Helical" evidence="2">
    <location>
        <begin position="143"/>
        <end position="161"/>
    </location>
</feature>
<evidence type="ECO:0000259" key="3">
    <source>
        <dbReference type="Pfam" id="PF07734"/>
    </source>
</evidence>
<dbReference type="NCBIfam" id="TIGR01640">
    <property type="entry name" value="F_box_assoc_1"/>
    <property type="match status" value="1"/>
</dbReference>
<evidence type="ECO:0000256" key="1">
    <source>
        <dbReference type="SAM" id="MobiDB-lite"/>
    </source>
</evidence>
<dbReference type="PANTHER" id="PTHR31672:SF10">
    <property type="entry name" value="F-BOX DOMAIN-CONTAINING PROTEIN"/>
    <property type="match status" value="1"/>
</dbReference>
<dbReference type="Proteomes" id="UP001415857">
    <property type="component" value="Unassembled WGS sequence"/>
</dbReference>
<evidence type="ECO:0000313" key="5">
    <source>
        <dbReference type="Proteomes" id="UP001415857"/>
    </source>
</evidence>
<dbReference type="InterPro" id="IPR050796">
    <property type="entry name" value="SCF_F-box_component"/>
</dbReference>
<protein>
    <recommendedName>
        <fullName evidence="3">F-box associated beta-propeller type 1 domain-containing protein</fullName>
    </recommendedName>
</protein>
<feature type="transmembrane region" description="Helical" evidence="2">
    <location>
        <begin position="103"/>
        <end position="123"/>
    </location>
</feature>